<comment type="caution">
    <text evidence="10">The sequence shown here is derived from an EMBL/GenBank/DDBJ whole genome shotgun (WGS) entry which is preliminary data.</text>
</comment>
<gene>
    <name evidence="10" type="ORF">WDC_1150</name>
</gene>
<dbReference type="GO" id="GO:0016297">
    <property type="term" value="F:fatty acyl-[ACP] hydrolase activity"/>
    <property type="evidence" value="ECO:0007669"/>
    <property type="project" value="InterPro"/>
</dbReference>
<dbReference type="InterPro" id="IPR045023">
    <property type="entry name" value="FATA/B"/>
</dbReference>
<dbReference type="SUPFAM" id="SSF54637">
    <property type="entry name" value="Thioesterase/thiol ester dehydrase-isomerase"/>
    <property type="match status" value="2"/>
</dbReference>
<keyword evidence="4" id="KW-0276">Fatty acid metabolism</keyword>
<keyword evidence="5" id="KW-0809">Transit peptide</keyword>
<organism evidence="10 11">
    <name type="scientific">Paucilactobacillus wasatchensis</name>
    <dbReference type="NCBI Taxonomy" id="1335616"/>
    <lineage>
        <taxon>Bacteria</taxon>
        <taxon>Bacillati</taxon>
        <taxon>Bacillota</taxon>
        <taxon>Bacilli</taxon>
        <taxon>Lactobacillales</taxon>
        <taxon>Lactobacillaceae</taxon>
        <taxon>Paucilactobacillus</taxon>
    </lineage>
</organism>
<evidence type="ECO:0000256" key="7">
    <source>
        <dbReference type="ARBA" id="ARBA00023160"/>
    </source>
</evidence>
<dbReference type="PATRIC" id="fig|1335616.4.peg.1157"/>
<sequence length="255" mass="29356">MILEPNEFEMKHTVTYYECDPTGIVTPGMLINMVVLVSEKQSEALNIGTQVVNDNGGGWVITNYEIDITNLPKIDEVVVLGTRATSYNRYFAFREFWVRDQDGHEFAHIKGMFVFMDFASRKMARIPAAIIDPYHSVSVKRIPRITNPAVIAADEATDNNQYRVRYFDIDSNHHVNNAHYFDWMLDVLGADFLKTHLLKKMKIKYEREIRYGQMVTSVASKPQVDVPTNQLTTKHQIMVDDVITTQADCQWITRS</sequence>
<dbReference type="InterPro" id="IPR002864">
    <property type="entry name" value="Acyl-ACP_thioesterase_NHD"/>
</dbReference>
<dbReference type="RefSeq" id="WP_052497810.1">
    <property type="nucleotide sequence ID" value="NZ_AWTT01000025.1"/>
</dbReference>
<dbReference type="STRING" id="1335616.WDC_1150"/>
<dbReference type="Pfam" id="PF01643">
    <property type="entry name" value="Acyl-ACP_TE"/>
    <property type="match status" value="1"/>
</dbReference>
<reference evidence="10 11" key="1">
    <citation type="submission" date="2013-08" db="EMBL/GenBank/DDBJ databases">
        <title>Lactobacillus wasatchii sp. WDC04, a late gas producing bacteria isolated from aged chedder cheese.</title>
        <authorList>
            <person name="Oberg C.J."/>
            <person name="Culumber M."/>
            <person name="McMahon D.J."/>
            <person name="Broadbent J.R."/>
            <person name="Oberg T.S."/>
            <person name="Ortaki F."/>
        </authorList>
    </citation>
    <scope>NUCLEOTIDE SEQUENCE [LARGE SCALE GENOMIC DNA]</scope>
    <source>
        <strain evidence="10 11">WDC04</strain>
    </source>
</reference>
<evidence type="ECO:0000259" key="8">
    <source>
        <dbReference type="Pfam" id="PF01643"/>
    </source>
</evidence>
<evidence type="ECO:0000256" key="5">
    <source>
        <dbReference type="ARBA" id="ARBA00022946"/>
    </source>
</evidence>
<dbReference type="InterPro" id="IPR049427">
    <property type="entry name" value="Acyl-ACP_TE_C"/>
</dbReference>
<name>A0A0D0YVG5_9LACO</name>
<keyword evidence="11" id="KW-1185">Reference proteome</keyword>
<dbReference type="CDD" id="cd00586">
    <property type="entry name" value="4HBT"/>
    <property type="match status" value="2"/>
</dbReference>
<evidence type="ECO:0000313" key="10">
    <source>
        <dbReference type="EMBL" id="KIS03274.1"/>
    </source>
</evidence>
<dbReference type="PANTHER" id="PTHR31727:SF6">
    <property type="entry name" value="OLEOYL-ACYL CARRIER PROTEIN THIOESTERASE 1, CHLOROPLASTIC"/>
    <property type="match status" value="1"/>
</dbReference>
<evidence type="ECO:0000256" key="2">
    <source>
        <dbReference type="ARBA" id="ARBA00022516"/>
    </source>
</evidence>
<dbReference type="Pfam" id="PF20791">
    <property type="entry name" value="Acyl-ACP_TE_C"/>
    <property type="match status" value="1"/>
</dbReference>
<evidence type="ECO:0000256" key="4">
    <source>
        <dbReference type="ARBA" id="ARBA00022832"/>
    </source>
</evidence>
<evidence type="ECO:0000256" key="1">
    <source>
        <dbReference type="ARBA" id="ARBA00006500"/>
    </source>
</evidence>
<dbReference type="GO" id="GO:0000036">
    <property type="term" value="F:acyl carrier activity"/>
    <property type="evidence" value="ECO:0007669"/>
    <property type="project" value="TreeGrafter"/>
</dbReference>
<comment type="similarity">
    <text evidence="1">Belongs to the acyl-ACP thioesterase family.</text>
</comment>
<proteinExistence type="inferred from homology"/>
<keyword evidence="3" id="KW-0378">Hydrolase</keyword>
<protein>
    <submittedName>
        <fullName evidence="10">Acyl-ACP thioesterase</fullName>
    </submittedName>
</protein>
<evidence type="ECO:0000259" key="9">
    <source>
        <dbReference type="Pfam" id="PF20791"/>
    </source>
</evidence>
<dbReference type="EMBL" id="AWTT01000025">
    <property type="protein sequence ID" value="KIS03274.1"/>
    <property type="molecule type" value="Genomic_DNA"/>
</dbReference>
<dbReference type="InterPro" id="IPR029069">
    <property type="entry name" value="HotDog_dom_sf"/>
</dbReference>
<evidence type="ECO:0000313" key="11">
    <source>
        <dbReference type="Proteomes" id="UP000032279"/>
    </source>
</evidence>
<keyword evidence="2" id="KW-0444">Lipid biosynthesis</keyword>
<dbReference type="OrthoDB" id="9801517at2"/>
<dbReference type="Gene3D" id="3.10.129.10">
    <property type="entry name" value="Hotdog Thioesterase"/>
    <property type="match status" value="1"/>
</dbReference>
<evidence type="ECO:0000256" key="3">
    <source>
        <dbReference type="ARBA" id="ARBA00022801"/>
    </source>
</evidence>
<dbReference type="Proteomes" id="UP000032279">
    <property type="component" value="Unassembled WGS sequence"/>
</dbReference>
<keyword evidence="6" id="KW-0443">Lipid metabolism</keyword>
<dbReference type="AlphaFoldDB" id="A0A0D0YVG5"/>
<feature type="domain" description="Acyl-ACP thioesterase N-terminal hotdog" evidence="8">
    <location>
        <begin position="6"/>
        <end position="134"/>
    </location>
</feature>
<dbReference type="PANTHER" id="PTHR31727">
    <property type="entry name" value="OLEOYL-ACYL CARRIER PROTEIN THIOESTERASE 1, CHLOROPLASTIC"/>
    <property type="match status" value="1"/>
</dbReference>
<evidence type="ECO:0000256" key="6">
    <source>
        <dbReference type="ARBA" id="ARBA00023098"/>
    </source>
</evidence>
<feature type="domain" description="Acyl-ACP thioesterase-like C-terminal" evidence="9">
    <location>
        <begin position="153"/>
        <end position="252"/>
    </location>
</feature>
<keyword evidence="7" id="KW-0275">Fatty acid biosynthesis</keyword>
<accession>A0A0D0YVG5</accession>